<keyword evidence="1" id="KW-0732">Signal</keyword>
<feature type="signal peptide" evidence="1">
    <location>
        <begin position="1"/>
        <end position="23"/>
    </location>
</feature>
<dbReference type="AlphaFoldDB" id="A0AAW9JU82"/>
<evidence type="ECO:0000313" key="3">
    <source>
        <dbReference type="Proteomes" id="UP001290462"/>
    </source>
</evidence>
<gene>
    <name evidence="2" type="ORF">RAK27_01080</name>
</gene>
<evidence type="ECO:0000256" key="1">
    <source>
        <dbReference type="SAM" id="SignalP"/>
    </source>
</evidence>
<protein>
    <recommendedName>
        <fullName evidence="4">DUF5626 domain-containing protein</fullName>
    </recommendedName>
</protein>
<feature type="chain" id="PRO_5043465854" description="DUF5626 domain-containing protein" evidence="1">
    <location>
        <begin position="24"/>
        <end position="158"/>
    </location>
</feature>
<dbReference type="EMBL" id="JAVBVO010000001">
    <property type="protein sequence ID" value="MDZ5757245.1"/>
    <property type="molecule type" value="Genomic_DNA"/>
</dbReference>
<accession>A0AAW9JU82</accession>
<sequence>MKRISGVTLAILVLLFIPVSAKAAEYSNLGPGNIKKETVFYSNLGPEKIESKKIEEQEKVGTIEIKLNDNSILKLDKKYTEGTEYSTVDRNVSTRALTDFKTITLARNNSNFPTETYYSQYNNSVKRWYAGNLSLRTISYSNGRYVATYSGILVMQNW</sequence>
<dbReference type="RefSeq" id="WP_015075707.1">
    <property type="nucleotide sequence ID" value="NZ_CBCPHT010000004.1"/>
</dbReference>
<name>A0AAW9JU82_CARML</name>
<proteinExistence type="predicted"/>
<dbReference type="Proteomes" id="UP001290462">
    <property type="component" value="Unassembled WGS sequence"/>
</dbReference>
<evidence type="ECO:0008006" key="4">
    <source>
        <dbReference type="Google" id="ProtNLM"/>
    </source>
</evidence>
<comment type="caution">
    <text evidence="2">The sequence shown here is derived from an EMBL/GenBank/DDBJ whole genome shotgun (WGS) entry which is preliminary data.</text>
</comment>
<evidence type="ECO:0000313" key="2">
    <source>
        <dbReference type="EMBL" id="MDZ5757245.1"/>
    </source>
</evidence>
<organism evidence="2 3">
    <name type="scientific">Carnobacterium maltaromaticum</name>
    <name type="common">Carnobacterium piscicola</name>
    <dbReference type="NCBI Taxonomy" id="2751"/>
    <lineage>
        <taxon>Bacteria</taxon>
        <taxon>Bacillati</taxon>
        <taxon>Bacillota</taxon>
        <taxon>Bacilli</taxon>
        <taxon>Lactobacillales</taxon>
        <taxon>Carnobacteriaceae</taxon>
        <taxon>Carnobacterium</taxon>
    </lineage>
</organism>
<reference evidence="2" key="1">
    <citation type="submission" date="2023-08" db="EMBL/GenBank/DDBJ databases">
        <title>Genomic characterization of piscicolin 126 produced by Carnobacterium maltaromaticum CM22 strain isolated from salmon (Salmo salar).</title>
        <authorList>
            <person name="Gonzalez-Gragera E."/>
            <person name="Garcia-Lopez J.D."/>
            <person name="Teso-Perez C."/>
            <person name="Gimenez-Hernandez I."/>
            <person name="Peralta-Sanchez J.M."/>
            <person name="Valdivia E."/>
            <person name="Montalban-Lopez M."/>
            <person name="Martin-Platero A.M."/>
            <person name="Banos A."/>
            <person name="Martinez-Bueno M."/>
        </authorList>
    </citation>
    <scope>NUCLEOTIDE SEQUENCE</scope>
    <source>
        <strain evidence="2">CM22</strain>
    </source>
</reference>